<accession>A0A401LQT3</accession>
<reference evidence="1 2" key="1">
    <citation type="submission" date="2018-10" db="EMBL/GenBank/DDBJ databases">
        <title>Draft Genome Sequence of Bacteroides sp. KCTC 15687.</title>
        <authorList>
            <person name="Yu S.Y."/>
            <person name="Kim J.S."/>
            <person name="Oh B.S."/>
            <person name="Park S.H."/>
            <person name="Kang S.W."/>
            <person name="Park J.E."/>
            <person name="Choi S.H."/>
            <person name="Han K.I."/>
            <person name="Lee K.C."/>
            <person name="Eom M.K."/>
            <person name="Suh M.K."/>
            <person name="Lee D.H."/>
            <person name="Yoon H."/>
            <person name="Kim B."/>
            <person name="Yang S.J."/>
            <person name="Lee J.S."/>
            <person name="Lee J.H."/>
        </authorList>
    </citation>
    <scope>NUCLEOTIDE SEQUENCE [LARGE SCALE GENOMIC DNA]</scope>
    <source>
        <strain evidence="1 2">KCTC 15687</strain>
    </source>
</reference>
<dbReference type="Pfam" id="PF05336">
    <property type="entry name" value="rhaM"/>
    <property type="match status" value="1"/>
</dbReference>
<proteinExistence type="predicted"/>
<evidence type="ECO:0008006" key="3">
    <source>
        <dbReference type="Google" id="ProtNLM"/>
    </source>
</evidence>
<sequence length="139" mass="16836">MNIIQYKCYMETPKNGYKVKSYNIPVKRYCQTLDLRDSPELITEYRKRHSQQEVWPEILEDIREVGILEMEIYILATRLFMIVETPLDFDWDSAMERLNTLPRQQEWEAYMSIFQQATPGMSSAEKWKPLERMFHLYNI</sequence>
<name>A0A401LQT3_9BACE</name>
<dbReference type="GO" id="GO:0016857">
    <property type="term" value="F:racemase and epimerase activity, acting on carbohydrates and derivatives"/>
    <property type="evidence" value="ECO:0007669"/>
    <property type="project" value="InterPro"/>
</dbReference>
<comment type="caution">
    <text evidence="1">The sequence shown here is derived from an EMBL/GenBank/DDBJ whole genome shotgun (WGS) entry which is preliminary data.</text>
</comment>
<dbReference type="EMBL" id="BHWB01000002">
    <property type="protein sequence ID" value="GCB33918.1"/>
    <property type="molecule type" value="Genomic_DNA"/>
</dbReference>
<dbReference type="InterPro" id="IPR011008">
    <property type="entry name" value="Dimeric_a/b-barrel"/>
</dbReference>
<dbReference type="SUPFAM" id="SSF54909">
    <property type="entry name" value="Dimeric alpha+beta barrel"/>
    <property type="match status" value="1"/>
</dbReference>
<organism evidence="1 2">
    <name type="scientific">Bacteroides faecalis</name>
    <dbReference type="NCBI Taxonomy" id="2447885"/>
    <lineage>
        <taxon>Bacteria</taxon>
        <taxon>Pseudomonadati</taxon>
        <taxon>Bacteroidota</taxon>
        <taxon>Bacteroidia</taxon>
        <taxon>Bacteroidales</taxon>
        <taxon>Bacteroidaceae</taxon>
        <taxon>Bacteroides</taxon>
    </lineage>
</organism>
<evidence type="ECO:0000313" key="1">
    <source>
        <dbReference type="EMBL" id="GCB33918.1"/>
    </source>
</evidence>
<dbReference type="Gene3D" id="3.30.70.100">
    <property type="match status" value="1"/>
</dbReference>
<dbReference type="AlphaFoldDB" id="A0A401LQT3"/>
<dbReference type="InterPro" id="IPR052996">
    <property type="entry name" value="Carb_Metab_Mutarotase"/>
</dbReference>
<gene>
    <name evidence="1" type="ORF">KGMB02408_08630</name>
</gene>
<dbReference type="InterPro" id="IPR008000">
    <property type="entry name" value="Rham/fucose_mutarotase"/>
</dbReference>
<dbReference type="Proteomes" id="UP000288079">
    <property type="component" value="Unassembled WGS sequence"/>
</dbReference>
<protein>
    <recommendedName>
        <fullName evidence="3">L-rhamnose mutarotase</fullName>
    </recommendedName>
</protein>
<keyword evidence="2" id="KW-1185">Reference proteome</keyword>
<dbReference type="PANTHER" id="PTHR43239">
    <property type="entry name" value="UPF0734 PROTEIN DDB_G0273871/DDB_G0273177"/>
    <property type="match status" value="1"/>
</dbReference>
<evidence type="ECO:0000313" key="2">
    <source>
        <dbReference type="Proteomes" id="UP000288079"/>
    </source>
</evidence>
<dbReference type="PANTHER" id="PTHR43239:SF1">
    <property type="entry name" value="UPF0734 PROTEIN DDB_G0273871_DDB_G0273177"/>
    <property type="match status" value="1"/>
</dbReference>